<proteinExistence type="predicted"/>
<dbReference type="AlphaFoldDB" id="A0A2K3L362"/>
<dbReference type="EMBL" id="ASHM01025355">
    <property type="protein sequence ID" value="PNX72977.1"/>
    <property type="molecule type" value="Genomic_DNA"/>
</dbReference>
<evidence type="ECO:0000313" key="1">
    <source>
        <dbReference type="EMBL" id="PNX72977.1"/>
    </source>
</evidence>
<protein>
    <submittedName>
        <fullName evidence="1">Uncharacterized protein</fullName>
    </submittedName>
</protein>
<comment type="caution">
    <text evidence="1">The sequence shown here is derived from an EMBL/GenBank/DDBJ whole genome shotgun (WGS) entry which is preliminary data.</text>
</comment>
<evidence type="ECO:0000313" key="2">
    <source>
        <dbReference type="Proteomes" id="UP000236291"/>
    </source>
</evidence>
<sequence>MLGHCYIGIHLTGVDKYCHRPHMQVFGWVFDTNDFDEVEDTKYEECMQRAAKFVPTKGKTNMMRSMRKLMDQMMPYDVTWMCYEDLLVVRLDYIGPIRVWVGQDYMMWYLKISDSYIISFPTRDPLRPAELDVILQQKALAK</sequence>
<reference evidence="1 2" key="2">
    <citation type="journal article" date="2017" name="Front. Plant Sci.">
        <title>Gene Classification and Mining of Molecular Markers Useful in Red Clover (Trifolium pratense) Breeding.</title>
        <authorList>
            <person name="Istvanek J."/>
            <person name="Dluhosova J."/>
            <person name="Dluhos P."/>
            <person name="Patkova L."/>
            <person name="Nedelnik J."/>
            <person name="Repkova J."/>
        </authorList>
    </citation>
    <scope>NUCLEOTIDE SEQUENCE [LARGE SCALE GENOMIC DNA]</scope>
    <source>
        <strain evidence="2">cv. Tatra</strain>
        <tissue evidence="1">Young leaves</tissue>
    </source>
</reference>
<dbReference type="Proteomes" id="UP000236291">
    <property type="component" value="Unassembled WGS sequence"/>
</dbReference>
<accession>A0A2K3L362</accession>
<name>A0A2K3L362_TRIPR</name>
<reference evidence="1 2" key="1">
    <citation type="journal article" date="2014" name="Am. J. Bot.">
        <title>Genome assembly and annotation for red clover (Trifolium pratense; Fabaceae).</title>
        <authorList>
            <person name="Istvanek J."/>
            <person name="Jaros M."/>
            <person name="Krenek A."/>
            <person name="Repkova J."/>
        </authorList>
    </citation>
    <scope>NUCLEOTIDE SEQUENCE [LARGE SCALE GENOMIC DNA]</scope>
    <source>
        <strain evidence="2">cv. Tatra</strain>
        <tissue evidence="1">Young leaves</tissue>
    </source>
</reference>
<feature type="non-terminal residue" evidence="1">
    <location>
        <position position="142"/>
    </location>
</feature>
<gene>
    <name evidence="1" type="ORF">L195_g028875</name>
</gene>
<organism evidence="1 2">
    <name type="scientific">Trifolium pratense</name>
    <name type="common">Red clover</name>
    <dbReference type="NCBI Taxonomy" id="57577"/>
    <lineage>
        <taxon>Eukaryota</taxon>
        <taxon>Viridiplantae</taxon>
        <taxon>Streptophyta</taxon>
        <taxon>Embryophyta</taxon>
        <taxon>Tracheophyta</taxon>
        <taxon>Spermatophyta</taxon>
        <taxon>Magnoliopsida</taxon>
        <taxon>eudicotyledons</taxon>
        <taxon>Gunneridae</taxon>
        <taxon>Pentapetalae</taxon>
        <taxon>rosids</taxon>
        <taxon>fabids</taxon>
        <taxon>Fabales</taxon>
        <taxon>Fabaceae</taxon>
        <taxon>Papilionoideae</taxon>
        <taxon>50 kb inversion clade</taxon>
        <taxon>NPAAA clade</taxon>
        <taxon>Hologalegina</taxon>
        <taxon>IRL clade</taxon>
        <taxon>Trifolieae</taxon>
        <taxon>Trifolium</taxon>
    </lineage>
</organism>